<name>A0A026W7K8_OOCBI</name>
<feature type="non-terminal residue" evidence="1">
    <location>
        <position position="115"/>
    </location>
</feature>
<evidence type="ECO:0000313" key="1">
    <source>
        <dbReference type="EMBL" id="EZA51024.1"/>
    </source>
</evidence>
<sequence>MVGKLFVKYTIMPLMQKLLNAFPSGLLKLRLGLRDQNSRKKRPRTSLWFHIQRVGRISLRRLTRETTFHLVGRMSGDQVAIQLGHVLRQLRAGEFGLVEVLQAGVADRVGALDAR</sequence>
<keyword evidence="2" id="KW-1185">Reference proteome</keyword>
<accession>A0A026W7K8</accession>
<proteinExistence type="predicted"/>
<dbReference type="Proteomes" id="UP000053097">
    <property type="component" value="Unassembled WGS sequence"/>
</dbReference>
<reference evidence="1 2" key="1">
    <citation type="journal article" date="2014" name="Curr. Biol.">
        <title>The genome of the clonal raider ant Cerapachys biroi.</title>
        <authorList>
            <person name="Oxley P.R."/>
            <person name="Ji L."/>
            <person name="Fetter-Pruneda I."/>
            <person name="McKenzie S.K."/>
            <person name="Li C."/>
            <person name="Hu H."/>
            <person name="Zhang G."/>
            <person name="Kronauer D.J."/>
        </authorList>
    </citation>
    <scope>NUCLEOTIDE SEQUENCE [LARGE SCALE GENOMIC DNA]</scope>
</reference>
<dbReference type="EMBL" id="KK107419">
    <property type="protein sequence ID" value="EZA51024.1"/>
    <property type="molecule type" value="Genomic_DNA"/>
</dbReference>
<organism evidence="1 2">
    <name type="scientific">Ooceraea biroi</name>
    <name type="common">Clonal raider ant</name>
    <name type="synonym">Cerapachys biroi</name>
    <dbReference type="NCBI Taxonomy" id="2015173"/>
    <lineage>
        <taxon>Eukaryota</taxon>
        <taxon>Metazoa</taxon>
        <taxon>Ecdysozoa</taxon>
        <taxon>Arthropoda</taxon>
        <taxon>Hexapoda</taxon>
        <taxon>Insecta</taxon>
        <taxon>Pterygota</taxon>
        <taxon>Neoptera</taxon>
        <taxon>Endopterygota</taxon>
        <taxon>Hymenoptera</taxon>
        <taxon>Apocrita</taxon>
        <taxon>Aculeata</taxon>
        <taxon>Formicoidea</taxon>
        <taxon>Formicidae</taxon>
        <taxon>Dorylinae</taxon>
        <taxon>Ooceraea</taxon>
    </lineage>
</organism>
<dbReference type="AlphaFoldDB" id="A0A026W7K8"/>
<evidence type="ECO:0000313" key="2">
    <source>
        <dbReference type="Proteomes" id="UP000053097"/>
    </source>
</evidence>
<protein>
    <submittedName>
        <fullName evidence="1">Uncharacterized protein</fullName>
    </submittedName>
</protein>
<gene>
    <name evidence="1" type="ORF">X777_10312</name>
</gene>